<proteinExistence type="predicted"/>
<reference evidence="3" key="1">
    <citation type="journal article" date="2019" name="Int. J. Syst. Evol. Microbiol.">
        <title>The Global Catalogue of Microorganisms (GCM) 10K type strain sequencing project: providing services to taxonomists for standard genome sequencing and annotation.</title>
        <authorList>
            <consortium name="The Broad Institute Genomics Platform"/>
            <consortium name="The Broad Institute Genome Sequencing Center for Infectious Disease"/>
            <person name="Wu L."/>
            <person name="Ma J."/>
        </authorList>
    </citation>
    <scope>NUCLEOTIDE SEQUENCE [LARGE SCALE GENOMIC DNA]</scope>
    <source>
        <strain evidence="3">CGMCC 4.7329</strain>
    </source>
</reference>
<keyword evidence="1" id="KW-0472">Membrane</keyword>
<organism evidence="2 3">
    <name type="scientific">Nocardia rhizosphaerihabitans</name>
    <dbReference type="NCBI Taxonomy" id="1691570"/>
    <lineage>
        <taxon>Bacteria</taxon>
        <taxon>Bacillati</taxon>
        <taxon>Actinomycetota</taxon>
        <taxon>Actinomycetes</taxon>
        <taxon>Mycobacteriales</taxon>
        <taxon>Nocardiaceae</taxon>
        <taxon>Nocardia</taxon>
    </lineage>
</organism>
<evidence type="ECO:0000313" key="2">
    <source>
        <dbReference type="EMBL" id="GGN96446.1"/>
    </source>
</evidence>
<comment type="caution">
    <text evidence="2">The sequence shown here is derived from an EMBL/GenBank/DDBJ whole genome shotgun (WGS) entry which is preliminary data.</text>
</comment>
<evidence type="ECO:0000256" key="1">
    <source>
        <dbReference type="SAM" id="Phobius"/>
    </source>
</evidence>
<feature type="transmembrane region" description="Helical" evidence="1">
    <location>
        <begin position="45"/>
        <end position="64"/>
    </location>
</feature>
<protein>
    <recommendedName>
        <fullName evidence="4">DUF304 domain-containing protein</fullName>
    </recommendedName>
</protein>
<accession>A0ABQ2KXU5</accession>
<dbReference type="SUPFAM" id="SSF51182">
    <property type="entry name" value="RmlC-like cupins"/>
    <property type="match status" value="1"/>
</dbReference>
<feature type="transmembrane region" description="Helical" evidence="1">
    <location>
        <begin position="76"/>
        <end position="96"/>
    </location>
</feature>
<sequence length="180" mass="19041">MNPQQQGGFAHPGVPIDVAYVCDGDTAPRLNRGAALVNWRLPAKWAVLLVLPAFLLARGTISVLSDGGDAVIGEMAVAFLIVVAFELVVITLATGVQLAKVNPKFTAIAGPGHRMSAHYTHDAMHLQQTTGQVTIRYADIKRVITQGDVVFLQPKGTQGFVVPGEVVPDAALARLRGGRA</sequence>
<dbReference type="InterPro" id="IPR011051">
    <property type="entry name" value="RmlC_Cupin_sf"/>
</dbReference>
<evidence type="ECO:0008006" key="4">
    <source>
        <dbReference type="Google" id="ProtNLM"/>
    </source>
</evidence>
<name>A0ABQ2KXU5_9NOCA</name>
<keyword evidence="1" id="KW-1133">Transmembrane helix</keyword>
<dbReference type="EMBL" id="BMNE01000010">
    <property type="protein sequence ID" value="GGN96446.1"/>
    <property type="molecule type" value="Genomic_DNA"/>
</dbReference>
<evidence type="ECO:0000313" key="3">
    <source>
        <dbReference type="Proteomes" id="UP000658127"/>
    </source>
</evidence>
<keyword evidence="3" id="KW-1185">Reference proteome</keyword>
<gene>
    <name evidence="2" type="ORF">GCM10011610_61270</name>
</gene>
<dbReference type="RefSeq" id="WP_189033969.1">
    <property type="nucleotide sequence ID" value="NZ_BMNE01000010.1"/>
</dbReference>
<dbReference type="Proteomes" id="UP000658127">
    <property type="component" value="Unassembled WGS sequence"/>
</dbReference>
<keyword evidence="1" id="KW-0812">Transmembrane</keyword>